<protein>
    <submittedName>
        <fullName evidence="3">Uncharacterized protein</fullName>
    </submittedName>
</protein>
<feature type="chain" id="PRO_5009583902" evidence="2">
    <location>
        <begin position="23"/>
        <end position="241"/>
    </location>
</feature>
<evidence type="ECO:0000313" key="4">
    <source>
        <dbReference type="Proteomes" id="UP000178690"/>
    </source>
</evidence>
<feature type="signal peptide" evidence="2">
    <location>
        <begin position="1"/>
        <end position="22"/>
    </location>
</feature>
<evidence type="ECO:0000256" key="2">
    <source>
        <dbReference type="SAM" id="SignalP"/>
    </source>
</evidence>
<feature type="transmembrane region" description="Helical" evidence="1">
    <location>
        <begin position="187"/>
        <end position="206"/>
    </location>
</feature>
<dbReference type="STRING" id="1802363.A2682_04005"/>
<dbReference type="EMBL" id="MHST01000020">
    <property type="protein sequence ID" value="OHA48450.1"/>
    <property type="molecule type" value="Genomic_DNA"/>
</dbReference>
<reference evidence="3 4" key="1">
    <citation type="journal article" date="2016" name="Nat. Commun.">
        <title>Thousands of microbial genomes shed light on interconnected biogeochemical processes in an aquifer system.</title>
        <authorList>
            <person name="Anantharaman K."/>
            <person name="Brown C.T."/>
            <person name="Hug L.A."/>
            <person name="Sharon I."/>
            <person name="Castelle C.J."/>
            <person name="Probst A.J."/>
            <person name="Thomas B.C."/>
            <person name="Singh A."/>
            <person name="Wilkins M.J."/>
            <person name="Karaoz U."/>
            <person name="Brodie E.L."/>
            <person name="Williams K.H."/>
            <person name="Hubbard S.S."/>
            <person name="Banfield J.F."/>
        </authorList>
    </citation>
    <scope>NUCLEOTIDE SEQUENCE [LARGE SCALE GENOMIC DNA]</scope>
    <source>
        <strain evidence="4">RIFCSPHIGHO2_01_FULL_58_15</strain>
    </source>
</reference>
<proteinExistence type="predicted"/>
<feature type="transmembrane region" description="Helical" evidence="1">
    <location>
        <begin position="218"/>
        <end position="240"/>
    </location>
</feature>
<sequence length="241" mass="25044">MSFLAVIATGTFLLAAFSPQNAAVLAGAIATILFALLMLGKRNGVLMAPLAIGAPLMAHFVSLAAPARWSILGVSWVLLMWCFSDMRARARGAPLVRERIELFFFAGSFTLLVVAFMGAASFTVSAPFLLGGVGLLGAFAVAVLRLLAEQVRAVPPHPIPIALDAVVAGLFLAEIFVALSFLPLSPLALAAILTVFAWTLSTLFALSRSAMLNAQAVLRVGVLATGITAALIATISLNAVV</sequence>
<keyword evidence="1" id="KW-0472">Membrane</keyword>
<keyword evidence="1" id="KW-0812">Transmembrane</keyword>
<accession>A0A1G2PJF2</accession>
<gene>
    <name evidence="3" type="ORF">A2682_04005</name>
</gene>
<evidence type="ECO:0000313" key="3">
    <source>
        <dbReference type="EMBL" id="OHA48450.1"/>
    </source>
</evidence>
<feature type="transmembrane region" description="Helical" evidence="1">
    <location>
        <begin position="50"/>
        <end position="81"/>
    </location>
</feature>
<feature type="transmembrane region" description="Helical" evidence="1">
    <location>
        <begin position="128"/>
        <end position="147"/>
    </location>
</feature>
<name>A0A1G2PJF2_TERXR</name>
<feature type="transmembrane region" description="Helical" evidence="1">
    <location>
        <begin position="102"/>
        <end position="122"/>
    </location>
</feature>
<feature type="transmembrane region" description="Helical" evidence="1">
    <location>
        <begin position="159"/>
        <end position="181"/>
    </location>
</feature>
<keyword evidence="2" id="KW-0732">Signal</keyword>
<evidence type="ECO:0000256" key="1">
    <source>
        <dbReference type="SAM" id="Phobius"/>
    </source>
</evidence>
<keyword evidence="1" id="KW-1133">Transmembrane helix</keyword>
<organism evidence="3 4">
    <name type="scientific">Terrybacteria sp. (strain RIFCSPHIGHO2_01_FULL_58_15)</name>
    <dbReference type="NCBI Taxonomy" id="1802363"/>
    <lineage>
        <taxon>Bacteria</taxon>
        <taxon>Candidatus Terryibacteriota</taxon>
    </lineage>
</organism>
<dbReference type="Proteomes" id="UP000178690">
    <property type="component" value="Unassembled WGS sequence"/>
</dbReference>
<comment type="caution">
    <text evidence="3">The sequence shown here is derived from an EMBL/GenBank/DDBJ whole genome shotgun (WGS) entry which is preliminary data.</text>
</comment>
<dbReference type="AlphaFoldDB" id="A0A1G2PJF2"/>